<dbReference type="PANTHER" id="PTHR34211:SF3">
    <property type="entry name" value="CALCINEURIN-LIKE METALLO-PHOSPHOESTERASE SUPERFAMILY PROTEIN"/>
    <property type="match status" value="1"/>
</dbReference>
<gene>
    <name evidence="2" type="ORF">ACFPET_06405</name>
</gene>
<dbReference type="InterPro" id="IPR029052">
    <property type="entry name" value="Metallo-depent_PP-like"/>
</dbReference>
<keyword evidence="3" id="KW-1185">Reference proteome</keyword>
<dbReference type="SUPFAM" id="SSF56300">
    <property type="entry name" value="Metallo-dependent phosphatases"/>
    <property type="match status" value="1"/>
</dbReference>
<comment type="caution">
    <text evidence="2">The sequence shown here is derived from an EMBL/GenBank/DDBJ whole genome shotgun (WGS) entry which is preliminary data.</text>
</comment>
<keyword evidence="1" id="KW-0812">Transmembrane</keyword>
<protein>
    <submittedName>
        <fullName evidence="2">Metallophosphoesterase</fullName>
    </submittedName>
</protein>
<proteinExistence type="predicted"/>
<evidence type="ECO:0000313" key="3">
    <source>
        <dbReference type="Proteomes" id="UP001595823"/>
    </source>
</evidence>
<keyword evidence="1" id="KW-0472">Membrane</keyword>
<feature type="transmembrane region" description="Helical" evidence="1">
    <location>
        <begin position="417"/>
        <end position="437"/>
    </location>
</feature>
<evidence type="ECO:0000256" key="1">
    <source>
        <dbReference type="SAM" id="Phobius"/>
    </source>
</evidence>
<feature type="transmembrane region" description="Helical" evidence="1">
    <location>
        <begin position="449"/>
        <end position="470"/>
    </location>
</feature>
<dbReference type="Gene3D" id="3.60.21.10">
    <property type="match status" value="1"/>
</dbReference>
<dbReference type="RefSeq" id="WP_380618901.1">
    <property type="nucleotide sequence ID" value="NZ_JBHSDK010000010.1"/>
</dbReference>
<dbReference type="PANTHER" id="PTHR34211">
    <property type="entry name" value="CALCINEURIN-LIKE METALLO-PHOSPHOESTERASE SUPERFAMILY PROTEIN"/>
    <property type="match status" value="1"/>
</dbReference>
<sequence length="555" mass="61580">MTSREPTSDSEPGLGPRRLDAQRLGYLPQRSVKWLAPGTLADTALRLLGAQSFGAYLDKRELLSFYPQGVFDYSERSEIGLDYVADLGDGFNATYSIAHLLAQPKLHLSNSGEPLPGGEVLVMGGDEVYPAANWREYDNRTRGPYTTANPAENRDLFAVPGNHDWFDGLTAFSRLFLQRRHFGRWITRQTRSYFTLKLPHRWWLMAIDGGFDSRLDPPQLAYFRKCAAGIQPGDHVILCVPQPAWVWTEDDRQAFDRIDFFIDEIIRPRRARVPLILTGDRHHYARYQEDLPRDRGRPRHLITAGGGGGYLSPTHNLPVHITAPPPSSIGHTGSLPRDYTLKSAYPTMRRSWRYGFGIFGRLPWRNKSFVLFIGVVQLLAVVAVLQGVGTTVTCAAVLISVGIAFAHSTGPRKVKHYVLGVLHGAAQTALAVAGASVLEGFPVGGAWPYVGYIPVGGLAATWLVGFYLLVANRFGVNANELFAGLSVIDSKCFLRLKLNENGLTVHPIGVDRSARKWKWNVPTSSSPSRLLPAQPIRARHIEEPVTIPHPRPSSK</sequence>
<evidence type="ECO:0000313" key="2">
    <source>
        <dbReference type="EMBL" id="MFC4334825.1"/>
    </source>
</evidence>
<name>A0ABV8TW61_9ACTN</name>
<reference evidence="3" key="1">
    <citation type="journal article" date="2019" name="Int. J. Syst. Evol. Microbiol.">
        <title>The Global Catalogue of Microorganisms (GCM) 10K type strain sequencing project: providing services to taxonomists for standard genome sequencing and annotation.</title>
        <authorList>
            <consortium name="The Broad Institute Genomics Platform"/>
            <consortium name="The Broad Institute Genome Sequencing Center for Infectious Disease"/>
            <person name="Wu L."/>
            <person name="Ma J."/>
        </authorList>
    </citation>
    <scope>NUCLEOTIDE SEQUENCE [LARGE SCALE GENOMIC DNA]</scope>
    <source>
        <strain evidence="3">IBRC-M 10908</strain>
    </source>
</reference>
<organism evidence="2 3">
    <name type="scientific">Salininema proteolyticum</name>
    <dbReference type="NCBI Taxonomy" id="1607685"/>
    <lineage>
        <taxon>Bacteria</taxon>
        <taxon>Bacillati</taxon>
        <taxon>Actinomycetota</taxon>
        <taxon>Actinomycetes</taxon>
        <taxon>Glycomycetales</taxon>
        <taxon>Glycomycetaceae</taxon>
        <taxon>Salininema</taxon>
    </lineage>
</organism>
<keyword evidence="1" id="KW-1133">Transmembrane helix</keyword>
<dbReference type="EMBL" id="JBHSDK010000010">
    <property type="protein sequence ID" value="MFC4334825.1"/>
    <property type="molecule type" value="Genomic_DNA"/>
</dbReference>
<dbReference type="Proteomes" id="UP001595823">
    <property type="component" value="Unassembled WGS sequence"/>
</dbReference>
<accession>A0ABV8TW61</accession>
<feature type="transmembrane region" description="Helical" evidence="1">
    <location>
        <begin position="372"/>
        <end position="405"/>
    </location>
</feature>